<evidence type="ECO:0000259" key="2">
    <source>
        <dbReference type="Pfam" id="PF18451"/>
    </source>
</evidence>
<evidence type="ECO:0000259" key="1">
    <source>
        <dbReference type="Pfam" id="PF04233"/>
    </source>
</evidence>
<name>A0A224X1L2_9LACT</name>
<dbReference type="EMBL" id="BEDT01000001">
    <property type="protein sequence ID" value="GAX46776.1"/>
    <property type="molecule type" value="Genomic_DNA"/>
</dbReference>
<dbReference type="Gene3D" id="3.40.1350.120">
    <property type="match status" value="1"/>
</dbReference>
<dbReference type="RefSeq" id="WP_094783846.1">
    <property type="nucleotide sequence ID" value="NZ_BEDT01000001.1"/>
</dbReference>
<dbReference type="OrthoDB" id="9765386at2"/>
<sequence>MKKKVKIDDLGYWERRAVLEEATVQKSATHTSKVVNAAYNGAQQSLYDEYIKLLKRMRQRTGWDNDKISEFLQQRANPDEIAELAKMRDRTTNKLVKSKIQARLNAEALKHRINRLDIIKTKAFIMAQETAPVHRSALEELLTGTVKEAYLSGQGEVIAAQNADGASRNLNELTKSSQALGKTKSEAYQKEVESVKNRLKELPQKEVKQAIEKNWLGSNYSKRIWGNTDRLAERLEKLFTMKELSSMSERDMRKVIEYEFQVSRGIAERLIRTEANHQYNYGKLLGWRENFSDGQYKLVAILDSRTSQICRDHNGKKYDVKTAEVGENFPPLHPWCRSTVVLVFDEIATPVASISLPEPQQSLPTPMPRPKPYESVKDEWLVNKKEGAEVVESMSRTIDEKIYTVDGSDVTFSHDEFEHKVAHVLVDNFGGRVELLPEIHNPKYTKNPDYLFNGELFELKTPKPKNNGGSVENFKQVIKRALKQTPKVIINIEKYEIDVEEILNSMGRIFNSPDIKDLDTLIIVNDKTIIDIFKRK</sequence>
<dbReference type="InterPro" id="IPR040559">
    <property type="entry name" value="CdiA_C"/>
</dbReference>
<dbReference type="Pfam" id="PF18451">
    <property type="entry name" value="CdiA_C"/>
    <property type="match status" value="1"/>
</dbReference>
<dbReference type="CDD" id="cd13442">
    <property type="entry name" value="CDI_toxin_Bp1026b-like"/>
    <property type="match status" value="1"/>
</dbReference>
<evidence type="ECO:0000313" key="3">
    <source>
        <dbReference type="EMBL" id="GAX46776.1"/>
    </source>
</evidence>
<dbReference type="Pfam" id="PF04233">
    <property type="entry name" value="Phage_Mu_F"/>
    <property type="match status" value="1"/>
</dbReference>
<keyword evidence="4" id="KW-1185">Reference proteome</keyword>
<evidence type="ECO:0000313" key="4">
    <source>
        <dbReference type="Proteomes" id="UP000218689"/>
    </source>
</evidence>
<feature type="domain" description="Phage head morphogenesis" evidence="1">
    <location>
        <begin position="249"/>
        <end position="340"/>
    </location>
</feature>
<dbReference type="NCBIfam" id="TIGR01641">
    <property type="entry name" value="phageSPP1_gp7"/>
    <property type="match status" value="1"/>
</dbReference>
<feature type="domain" description="tRNA nuclease CdiA C-terminal" evidence="2">
    <location>
        <begin position="446"/>
        <end position="529"/>
    </location>
</feature>
<dbReference type="InterPro" id="IPR006528">
    <property type="entry name" value="Phage_head_morphogenesis_dom"/>
</dbReference>
<dbReference type="GO" id="GO:0004549">
    <property type="term" value="F:tRNA-specific ribonuclease activity"/>
    <property type="evidence" value="ECO:0007669"/>
    <property type="project" value="InterPro"/>
</dbReference>
<organism evidence="3 4">
    <name type="scientific">Pseudolactococcus reticulitermitis</name>
    <dbReference type="NCBI Taxonomy" id="2025039"/>
    <lineage>
        <taxon>Bacteria</taxon>
        <taxon>Bacillati</taxon>
        <taxon>Bacillota</taxon>
        <taxon>Bacilli</taxon>
        <taxon>Lactobacillales</taxon>
        <taxon>Streptococcaceae</taxon>
        <taxon>Pseudolactococcus</taxon>
    </lineage>
</organism>
<gene>
    <name evidence="3" type="ORF">RsY01_355</name>
</gene>
<comment type="caution">
    <text evidence="3">The sequence shown here is derived from an EMBL/GenBank/DDBJ whole genome shotgun (WGS) entry which is preliminary data.</text>
</comment>
<dbReference type="Proteomes" id="UP000218689">
    <property type="component" value="Unassembled WGS sequence"/>
</dbReference>
<proteinExistence type="predicted"/>
<protein>
    <recommendedName>
        <fullName evidence="5">Phage head morphogenesis domain-containing protein</fullName>
    </recommendedName>
</protein>
<accession>A0A224X1L2</accession>
<evidence type="ECO:0008006" key="5">
    <source>
        <dbReference type="Google" id="ProtNLM"/>
    </source>
</evidence>
<dbReference type="InterPro" id="IPR033806">
    <property type="entry name" value="CDI_toxin_Bp1026b-like"/>
</dbReference>
<reference evidence="4" key="1">
    <citation type="submission" date="2017-08" db="EMBL/GenBank/DDBJ databases">
        <title>Draft genome sequence of Lactococcus sp. strain Rs-Y01, isolated from the gut of the lower termite Reticulitermes speratus.</title>
        <authorList>
            <person name="Ohkuma M."/>
            <person name="Yuki M."/>
        </authorList>
    </citation>
    <scope>NUCLEOTIDE SEQUENCE [LARGE SCALE GENOMIC DNA]</scope>
    <source>
        <strain evidence="4">Rs-Y01</strain>
    </source>
</reference>
<dbReference type="AlphaFoldDB" id="A0A224X1L2"/>